<evidence type="ECO:0000256" key="3">
    <source>
        <dbReference type="ARBA" id="ARBA00023015"/>
    </source>
</evidence>
<dbReference type="RefSeq" id="WP_104981088.1">
    <property type="nucleotide sequence ID" value="NZ_CP012673.1"/>
</dbReference>
<dbReference type="InterPro" id="IPR025944">
    <property type="entry name" value="Sigma_54_int_dom_CS"/>
</dbReference>
<dbReference type="PROSITE" id="PS00688">
    <property type="entry name" value="SIGMA54_INTERACT_3"/>
    <property type="match status" value="1"/>
</dbReference>
<sequence>MASVLLAWIGKTDIKAASGDASVGEGPLAQALVDRDFNHVVLLNNYREEEAALVERWLKKKTKASLVVRQEKLSSPTHYADIYRAVTASVLWAVGEYGKKAKLTFHLSPGTPAMASIWIIVAKTRFEAELIESSKEAGVRTADVPFELAAEFIPEVIRRADEDLERLSGGLRPEEPKFGDILHRSDAMKRLVRRARQAAPYSAAILIEGESGTGKELLAAAIHKESPRQGVPLVTVNCGAIPKELVESLFFGHIKGAFTGADAAHAGYFEQAQGGTLFLDEVGELPLDGQVKLLRALQEKKVRPVGGKSDVAVDVRVIAATNRNLLDEVREGRFREDLYFRLAVLVLKVPPLREREGDVGLLLQRLLDKLNTDMAAQSGVHKKLSAGARNLLLRHPWPGNVRELEATLLRAFVWSKGSSIEESEAREALVGVPAAGPRQEVLGRPLGDGFKLADLLGDVARHYLARAMVEAQGNKTKAASLVGISNYQTLKNWLDKYGVAE</sequence>
<evidence type="ECO:0000313" key="7">
    <source>
        <dbReference type="EMBL" id="AUX42242.1"/>
    </source>
</evidence>
<dbReference type="Gene3D" id="1.10.10.60">
    <property type="entry name" value="Homeodomain-like"/>
    <property type="match status" value="1"/>
</dbReference>
<accession>A0A2L0ESK8</accession>
<keyword evidence="4" id="KW-0238">DNA-binding</keyword>
<keyword evidence="3" id="KW-0805">Transcription regulation</keyword>
<dbReference type="InterPro" id="IPR027417">
    <property type="entry name" value="P-loop_NTPase"/>
</dbReference>
<keyword evidence="1" id="KW-0547">Nucleotide-binding</keyword>
<dbReference type="InterPro" id="IPR058031">
    <property type="entry name" value="AAA_lid_NorR"/>
</dbReference>
<evidence type="ECO:0000256" key="4">
    <source>
        <dbReference type="ARBA" id="ARBA00023125"/>
    </source>
</evidence>
<dbReference type="Proteomes" id="UP000238348">
    <property type="component" value="Chromosome"/>
</dbReference>
<dbReference type="Pfam" id="PF00158">
    <property type="entry name" value="Sigma54_activat"/>
    <property type="match status" value="1"/>
</dbReference>
<evidence type="ECO:0000259" key="6">
    <source>
        <dbReference type="PROSITE" id="PS50045"/>
    </source>
</evidence>
<dbReference type="FunFam" id="3.40.50.300:FF:000006">
    <property type="entry name" value="DNA-binding transcriptional regulator NtrC"/>
    <property type="match status" value="1"/>
</dbReference>
<dbReference type="EMBL" id="CP012673">
    <property type="protein sequence ID" value="AUX42242.1"/>
    <property type="molecule type" value="Genomic_DNA"/>
</dbReference>
<evidence type="ECO:0000256" key="5">
    <source>
        <dbReference type="ARBA" id="ARBA00023163"/>
    </source>
</evidence>
<dbReference type="InterPro" id="IPR003593">
    <property type="entry name" value="AAA+_ATPase"/>
</dbReference>
<evidence type="ECO:0000256" key="2">
    <source>
        <dbReference type="ARBA" id="ARBA00022840"/>
    </source>
</evidence>
<proteinExistence type="predicted"/>
<dbReference type="PANTHER" id="PTHR32071">
    <property type="entry name" value="TRANSCRIPTIONAL REGULATORY PROTEIN"/>
    <property type="match status" value="1"/>
</dbReference>
<organism evidence="7 8">
    <name type="scientific">Sorangium cellulosum</name>
    <name type="common">Polyangium cellulosum</name>
    <dbReference type="NCBI Taxonomy" id="56"/>
    <lineage>
        <taxon>Bacteria</taxon>
        <taxon>Pseudomonadati</taxon>
        <taxon>Myxococcota</taxon>
        <taxon>Polyangia</taxon>
        <taxon>Polyangiales</taxon>
        <taxon>Polyangiaceae</taxon>
        <taxon>Sorangium</taxon>
    </lineage>
</organism>
<dbReference type="SMART" id="SM00382">
    <property type="entry name" value="AAA"/>
    <property type="match status" value="1"/>
</dbReference>
<dbReference type="Gene3D" id="1.10.8.60">
    <property type="match status" value="1"/>
</dbReference>
<dbReference type="GO" id="GO:0003677">
    <property type="term" value="F:DNA binding"/>
    <property type="evidence" value="ECO:0007669"/>
    <property type="project" value="UniProtKB-KW"/>
</dbReference>
<gene>
    <name evidence="7" type="ORF">SOCE26_036710</name>
</gene>
<keyword evidence="2" id="KW-0067">ATP-binding</keyword>
<dbReference type="GO" id="GO:0005524">
    <property type="term" value="F:ATP binding"/>
    <property type="evidence" value="ECO:0007669"/>
    <property type="project" value="UniProtKB-KW"/>
</dbReference>
<dbReference type="GO" id="GO:0006355">
    <property type="term" value="P:regulation of DNA-templated transcription"/>
    <property type="evidence" value="ECO:0007669"/>
    <property type="project" value="InterPro"/>
</dbReference>
<keyword evidence="5" id="KW-0804">Transcription</keyword>
<dbReference type="PROSITE" id="PS00675">
    <property type="entry name" value="SIGMA54_INTERACT_1"/>
    <property type="match status" value="1"/>
</dbReference>
<protein>
    <submittedName>
        <fullName evidence="7">ATPase AAA</fullName>
    </submittedName>
</protein>
<dbReference type="Gene3D" id="3.40.50.300">
    <property type="entry name" value="P-loop containing nucleotide triphosphate hydrolases"/>
    <property type="match status" value="1"/>
</dbReference>
<dbReference type="PROSITE" id="PS00676">
    <property type="entry name" value="SIGMA54_INTERACT_2"/>
    <property type="match status" value="1"/>
</dbReference>
<name>A0A2L0ESK8_SORCE</name>
<feature type="domain" description="Sigma-54 factor interaction" evidence="6">
    <location>
        <begin position="181"/>
        <end position="413"/>
    </location>
</feature>
<dbReference type="InterPro" id="IPR002078">
    <property type="entry name" value="Sigma_54_int"/>
</dbReference>
<dbReference type="CDD" id="cd00009">
    <property type="entry name" value="AAA"/>
    <property type="match status" value="1"/>
</dbReference>
<dbReference type="Pfam" id="PF25601">
    <property type="entry name" value="AAA_lid_14"/>
    <property type="match status" value="1"/>
</dbReference>
<dbReference type="InterPro" id="IPR025943">
    <property type="entry name" value="Sigma_54_int_dom_ATP-bd_2"/>
</dbReference>
<dbReference type="PROSITE" id="PS50045">
    <property type="entry name" value="SIGMA54_INTERACT_4"/>
    <property type="match status" value="1"/>
</dbReference>
<dbReference type="SUPFAM" id="SSF52540">
    <property type="entry name" value="P-loop containing nucleoside triphosphate hydrolases"/>
    <property type="match status" value="1"/>
</dbReference>
<dbReference type="InterPro" id="IPR025662">
    <property type="entry name" value="Sigma_54_int_dom_ATP-bd_1"/>
</dbReference>
<evidence type="ECO:0000313" key="8">
    <source>
        <dbReference type="Proteomes" id="UP000238348"/>
    </source>
</evidence>
<dbReference type="AlphaFoldDB" id="A0A2L0ESK8"/>
<reference evidence="7 8" key="1">
    <citation type="submission" date="2015-09" db="EMBL/GenBank/DDBJ databases">
        <title>Sorangium comparison.</title>
        <authorList>
            <person name="Zaburannyi N."/>
            <person name="Bunk B."/>
            <person name="Overmann J."/>
            <person name="Mueller R."/>
        </authorList>
    </citation>
    <scope>NUCLEOTIDE SEQUENCE [LARGE SCALE GENOMIC DNA]</scope>
    <source>
        <strain evidence="7 8">So ce26</strain>
    </source>
</reference>
<evidence type="ECO:0000256" key="1">
    <source>
        <dbReference type="ARBA" id="ARBA00022741"/>
    </source>
</evidence>
<dbReference type="OrthoDB" id="236556at2"/>